<gene>
    <name evidence="2" type="ORF">QNM18_00670</name>
</gene>
<feature type="chain" id="PRO_5047334786" evidence="1">
    <location>
        <begin position="19"/>
        <end position="107"/>
    </location>
</feature>
<reference evidence="2 3" key="1">
    <citation type="submission" date="2023-05" db="EMBL/GenBank/DDBJ databases">
        <title>Pseudoalteromonas ardens sp. nov., Pseudoalteromonas obscura sp. nov., and Pseudoalteromonas umbrosa sp. nov., isolated from the coral Montipora capitata.</title>
        <authorList>
            <person name="Thomas E.M."/>
            <person name="Smith E.M."/>
            <person name="Papke E."/>
            <person name="Shlafstein M.D."/>
            <person name="Oline D.K."/>
            <person name="Videau P."/>
            <person name="Saw J.H."/>
            <person name="Strangman W.K."/>
            <person name="Ushijima B."/>
        </authorList>
    </citation>
    <scope>NUCLEOTIDE SEQUENCE [LARGE SCALE GENOMIC DNA]</scope>
    <source>
        <strain evidence="2 3">P94</strain>
    </source>
</reference>
<feature type="signal peptide" evidence="1">
    <location>
        <begin position="1"/>
        <end position="18"/>
    </location>
</feature>
<keyword evidence="1" id="KW-0732">Signal</keyword>
<dbReference type="RefSeq" id="WP_211012168.1">
    <property type="nucleotide sequence ID" value="NZ_JASJUT010000001.1"/>
</dbReference>
<dbReference type="Proteomes" id="UP001231915">
    <property type="component" value="Unassembled WGS sequence"/>
</dbReference>
<evidence type="ECO:0000256" key="1">
    <source>
        <dbReference type="SAM" id="SignalP"/>
    </source>
</evidence>
<name>A0ABT7EE79_9GAMM</name>
<keyword evidence="3" id="KW-1185">Reference proteome</keyword>
<comment type="caution">
    <text evidence="2">The sequence shown here is derived from an EMBL/GenBank/DDBJ whole genome shotgun (WGS) entry which is preliminary data.</text>
</comment>
<proteinExistence type="predicted"/>
<evidence type="ECO:0000313" key="2">
    <source>
        <dbReference type="EMBL" id="MDK2593577.1"/>
    </source>
</evidence>
<sequence>MKKIMFLALLASPLSSFAGELALDSTVLKVRNTSNNSDTFEVVLDKNVKNCFGNVIAFPSSAAPNKETHARAYASALTALTTGLKVRIYAYADADECKKASYIELTK</sequence>
<dbReference type="EMBL" id="JASJUT010000001">
    <property type="protein sequence ID" value="MDK2593577.1"/>
    <property type="molecule type" value="Genomic_DNA"/>
</dbReference>
<evidence type="ECO:0000313" key="3">
    <source>
        <dbReference type="Proteomes" id="UP001231915"/>
    </source>
</evidence>
<dbReference type="InterPro" id="IPR046034">
    <property type="entry name" value="DUF5992"/>
</dbReference>
<dbReference type="Pfam" id="PF19454">
    <property type="entry name" value="DUF5992"/>
    <property type="match status" value="1"/>
</dbReference>
<organism evidence="2 3">
    <name type="scientific">Pseudoalteromonas obscura</name>
    <dbReference type="NCBI Taxonomy" id="3048491"/>
    <lineage>
        <taxon>Bacteria</taxon>
        <taxon>Pseudomonadati</taxon>
        <taxon>Pseudomonadota</taxon>
        <taxon>Gammaproteobacteria</taxon>
        <taxon>Alteromonadales</taxon>
        <taxon>Pseudoalteromonadaceae</taxon>
        <taxon>Pseudoalteromonas</taxon>
    </lineage>
</organism>
<accession>A0ABT7EE79</accession>
<protein>
    <submittedName>
        <fullName evidence="2">DUF5992 family protein</fullName>
    </submittedName>
</protein>